<keyword evidence="3" id="KW-0547">Nucleotide-binding</keyword>
<dbReference type="Proteomes" id="UP000005239">
    <property type="component" value="Unassembled WGS sequence"/>
</dbReference>
<organism evidence="6 7">
    <name type="scientific">Pristionchus pacificus</name>
    <name type="common">Parasitic nematode worm</name>
    <dbReference type="NCBI Taxonomy" id="54126"/>
    <lineage>
        <taxon>Eukaryota</taxon>
        <taxon>Metazoa</taxon>
        <taxon>Ecdysozoa</taxon>
        <taxon>Nematoda</taxon>
        <taxon>Chromadorea</taxon>
        <taxon>Rhabditida</taxon>
        <taxon>Rhabditina</taxon>
        <taxon>Diplogasteromorpha</taxon>
        <taxon>Diplogasteroidea</taxon>
        <taxon>Neodiplogasteridae</taxon>
        <taxon>Pristionchus</taxon>
    </lineage>
</organism>
<dbReference type="EnsemblMetazoa" id="PPA23561.1">
    <property type="protein sequence ID" value="PPA23561.1"/>
    <property type="gene ID" value="WBGene00113115"/>
</dbReference>
<dbReference type="InterPro" id="IPR000719">
    <property type="entry name" value="Prot_kinase_dom"/>
</dbReference>
<dbReference type="Gene3D" id="1.10.510.10">
    <property type="entry name" value="Transferase(Phosphotransferase) domain 1"/>
    <property type="match status" value="1"/>
</dbReference>
<evidence type="ECO:0000313" key="6">
    <source>
        <dbReference type="EnsemblMetazoa" id="PPA23561.1"/>
    </source>
</evidence>
<evidence type="ECO:0000256" key="5">
    <source>
        <dbReference type="ARBA" id="ARBA00022840"/>
    </source>
</evidence>
<dbReference type="GO" id="GO:0004674">
    <property type="term" value="F:protein serine/threonine kinase activity"/>
    <property type="evidence" value="ECO:0000318"/>
    <property type="project" value="GO_Central"/>
</dbReference>
<protein>
    <submittedName>
        <fullName evidence="6">Protein kinase domain-containing protein</fullName>
    </submittedName>
</protein>
<name>A0A2A6B2F7_PRIPA</name>
<reference evidence="7" key="1">
    <citation type="journal article" date="2008" name="Nat. Genet.">
        <title>The Pristionchus pacificus genome provides a unique perspective on nematode lifestyle and parasitism.</title>
        <authorList>
            <person name="Dieterich C."/>
            <person name="Clifton S.W."/>
            <person name="Schuster L.N."/>
            <person name="Chinwalla A."/>
            <person name="Delehaunty K."/>
            <person name="Dinkelacker I."/>
            <person name="Fulton L."/>
            <person name="Fulton R."/>
            <person name="Godfrey J."/>
            <person name="Minx P."/>
            <person name="Mitreva M."/>
            <person name="Roeseler W."/>
            <person name="Tian H."/>
            <person name="Witte H."/>
            <person name="Yang S.P."/>
            <person name="Wilson R.K."/>
            <person name="Sommer R.J."/>
        </authorList>
    </citation>
    <scope>NUCLEOTIDE SEQUENCE [LARGE SCALE GENOMIC DNA]</scope>
    <source>
        <strain evidence="7">PS312</strain>
    </source>
</reference>
<proteinExistence type="predicted"/>
<dbReference type="Pfam" id="PF00069">
    <property type="entry name" value="Pkinase"/>
    <property type="match status" value="1"/>
</dbReference>
<evidence type="ECO:0000256" key="2">
    <source>
        <dbReference type="ARBA" id="ARBA00022679"/>
    </source>
</evidence>
<keyword evidence="5" id="KW-0067">ATP-binding</keyword>
<dbReference type="SMART" id="SM00220">
    <property type="entry name" value="S_TKc"/>
    <property type="match status" value="1"/>
</dbReference>
<reference evidence="6" key="2">
    <citation type="submission" date="2022-06" db="UniProtKB">
        <authorList>
            <consortium name="EnsemblMetazoa"/>
        </authorList>
    </citation>
    <scope>IDENTIFICATION</scope>
    <source>
        <strain evidence="6">PS312</strain>
    </source>
</reference>
<dbReference type="AlphaFoldDB" id="A0A2A6B2F7"/>
<dbReference type="PANTHER" id="PTHR24351">
    <property type="entry name" value="RIBOSOMAL PROTEIN S6 KINASE"/>
    <property type="match status" value="1"/>
</dbReference>
<dbReference type="SUPFAM" id="SSF56112">
    <property type="entry name" value="Protein kinase-like (PK-like)"/>
    <property type="match status" value="1"/>
</dbReference>
<sequence>MSLLTMERAISLSSQSIMDFDETTPLEQGAENPSFIRKYFQGKRKSKYCELDDKNLLKAHIYMKGRDKAIELFTSQNSNIRFTVKKFMKFFNEVSKLKKFPSSPLITKYVTTRILRRHADEIVIDNLLQWIQIVCTMIMEDTEFIKKSVIVQKFLDIDEEGKPQYMQAASYEYLNGKKNIVMAYDLRVLLNESNYSKTFLATTRYRTTCCSIIIYDKAYILRNDEASEKLKNELSLLKKISLPGEELHMCNRLLHSFSTFLYFVIVTPFYPGGSLENICKGGTLSEKQTIFIASTLSRSLTFLNIDMDEPIVLRTLEASNILIDMDGYPILTDFSKAAPSSKEIDERLEWLLRLIYSLKINRCSTKTLSVNVDWFMLGILLVQITKGCDYDHFNALVPFCRRRDVTSVMCHLLRNSLDYDIDEVRFLMDDSNYHSSLDAKRVPSPLLHLLTDIMDEEDTRNYPCARAPQIKEQYNQFPDQELVNGDSFQQSPFIDPSHAKILMLERKYQTRSCRRLKKEKNTSPPAYSLPEYVLLASRSQNS</sequence>
<keyword evidence="4" id="KW-0418">Kinase</keyword>
<evidence type="ECO:0000313" key="7">
    <source>
        <dbReference type="Proteomes" id="UP000005239"/>
    </source>
</evidence>
<keyword evidence="1" id="KW-0723">Serine/threonine-protein kinase</keyword>
<accession>A0A8R1UGL7</accession>
<dbReference type="OrthoDB" id="4062651at2759"/>
<keyword evidence="7" id="KW-1185">Reference proteome</keyword>
<accession>A0A2A6B2F7</accession>
<dbReference type="GO" id="GO:0005524">
    <property type="term" value="F:ATP binding"/>
    <property type="evidence" value="ECO:0007669"/>
    <property type="project" value="UniProtKB-KW"/>
</dbReference>
<keyword evidence="2" id="KW-0808">Transferase</keyword>
<evidence type="ECO:0000256" key="3">
    <source>
        <dbReference type="ARBA" id="ARBA00022741"/>
    </source>
</evidence>
<evidence type="ECO:0000256" key="4">
    <source>
        <dbReference type="ARBA" id="ARBA00022777"/>
    </source>
</evidence>
<dbReference type="GO" id="GO:0005737">
    <property type="term" value="C:cytoplasm"/>
    <property type="evidence" value="ECO:0000318"/>
    <property type="project" value="GO_Central"/>
</dbReference>
<gene>
    <name evidence="6" type="primary">WBGene00113115</name>
</gene>
<dbReference type="PROSITE" id="PS50011">
    <property type="entry name" value="PROTEIN_KINASE_DOM"/>
    <property type="match status" value="1"/>
</dbReference>
<dbReference type="GO" id="GO:0005634">
    <property type="term" value="C:nucleus"/>
    <property type="evidence" value="ECO:0000318"/>
    <property type="project" value="GO_Central"/>
</dbReference>
<evidence type="ECO:0000256" key="1">
    <source>
        <dbReference type="ARBA" id="ARBA00022527"/>
    </source>
</evidence>
<dbReference type="InterPro" id="IPR011009">
    <property type="entry name" value="Kinase-like_dom_sf"/>
</dbReference>